<evidence type="ECO:0000256" key="1">
    <source>
        <dbReference type="ARBA" id="ARBA00004123"/>
    </source>
</evidence>
<dbReference type="PANTHER" id="PTHR31920:SF135">
    <property type="entry name" value="B3 DOMAIN-CONTAINING PROTEIN OS03G0621600-RELATED"/>
    <property type="match status" value="1"/>
</dbReference>
<evidence type="ECO:0000256" key="4">
    <source>
        <dbReference type="ARBA" id="ARBA00023163"/>
    </source>
</evidence>
<reference evidence="8" key="2">
    <citation type="submission" date="2025-08" db="UniProtKB">
        <authorList>
            <consortium name="RefSeq"/>
        </authorList>
    </citation>
    <scope>IDENTIFICATION</scope>
    <source>
        <tissue evidence="8">Leaf</tissue>
    </source>
</reference>
<evidence type="ECO:0000313" key="8">
    <source>
        <dbReference type="RefSeq" id="XP_056697656.1"/>
    </source>
</evidence>
<accession>A0ABM3RPV5</accession>
<protein>
    <submittedName>
        <fullName evidence="8">B3 domain-containing protein REM16-like</fullName>
    </submittedName>
</protein>
<dbReference type="PANTHER" id="PTHR31920">
    <property type="entry name" value="B3 DOMAIN-CONTAINING"/>
    <property type="match status" value="1"/>
</dbReference>
<evidence type="ECO:0000256" key="2">
    <source>
        <dbReference type="ARBA" id="ARBA00023015"/>
    </source>
</evidence>
<keyword evidence="7" id="KW-1185">Reference proteome</keyword>
<dbReference type="InterPro" id="IPR050655">
    <property type="entry name" value="Plant_B3_domain"/>
</dbReference>
<evidence type="ECO:0000256" key="5">
    <source>
        <dbReference type="ARBA" id="ARBA00023242"/>
    </source>
</evidence>
<dbReference type="InterPro" id="IPR003340">
    <property type="entry name" value="B3_DNA-bd"/>
</dbReference>
<keyword evidence="2" id="KW-0805">Transcription regulation</keyword>
<gene>
    <name evidence="8" type="primary">LOC130471499</name>
</gene>
<keyword evidence="5" id="KW-0539">Nucleus</keyword>
<dbReference type="SUPFAM" id="SSF101936">
    <property type="entry name" value="DNA-binding pseudobarrel domain"/>
    <property type="match status" value="1"/>
</dbReference>
<reference evidence="7" key="1">
    <citation type="journal article" date="2021" name="Nat. Commun.">
        <title>Genomic analyses provide insights into spinach domestication and the genetic basis of agronomic traits.</title>
        <authorList>
            <person name="Cai X."/>
            <person name="Sun X."/>
            <person name="Xu C."/>
            <person name="Sun H."/>
            <person name="Wang X."/>
            <person name="Ge C."/>
            <person name="Zhang Z."/>
            <person name="Wang Q."/>
            <person name="Fei Z."/>
            <person name="Jiao C."/>
            <person name="Wang Q."/>
        </authorList>
    </citation>
    <scope>NUCLEOTIDE SEQUENCE [LARGE SCALE GENOMIC DNA]</scope>
    <source>
        <strain evidence="7">cv. Varoflay</strain>
    </source>
</reference>
<dbReference type="GeneID" id="130471499"/>
<dbReference type="Pfam" id="PF02362">
    <property type="entry name" value="B3"/>
    <property type="match status" value="1"/>
</dbReference>
<dbReference type="SMART" id="SM01019">
    <property type="entry name" value="B3"/>
    <property type="match status" value="1"/>
</dbReference>
<organism evidence="7 8">
    <name type="scientific">Spinacia oleracea</name>
    <name type="common">Spinach</name>
    <dbReference type="NCBI Taxonomy" id="3562"/>
    <lineage>
        <taxon>Eukaryota</taxon>
        <taxon>Viridiplantae</taxon>
        <taxon>Streptophyta</taxon>
        <taxon>Embryophyta</taxon>
        <taxon>Tracheophyta</taxon>
        <taxon>Spermatophyta</taxon>
        <taxon>Magnoliopsida</taxon>
        <taxon>eudicotyledons</taxon>
        <taxon>Gunneridae</taxon>
        <taxon>Pentapetalae</taxon>
        <taxon>Caryophyllales</taxon>
        <taxon>Chenopodiaceae</taxon>
        <taxon>Chenopodioideae</taxon>
        <taxon>Anserineae</taxon>
        <taxon>Spinacia</taxon>
    </lineage>
</organism>
<proteinExistence type="predicted"/>
<keyword evidence="4" id="KW-0804">Transcription</keyword>
<dbReference type="Proteomes" id="UP000813463">
    <property type="component" value="Chromosome 4"/>
</dbReference>
<dbReference type="PROSITE" id="PS50863">
    <property type="entry name" value="B3"/>
    <property type="match status" value="1"/>
</dbReference>
<dbReference type="InterPro" id="IPR015300">
    <property type="entry name" value="DNA-bd_pseudobarrel_sf"/>
</dbReference>
<feature type="domain" description="TF-B3" evidence="6">
    <location>
        <begin position="24"/>
        <end position="117"/>
    </location>
</feature>
<name>A0ABM3RPV5_SPIOL</name>
<evidence type="ECO:0000256" key="3">
    <source>
        <dbReference type="ARBA" id="ARBA00023125"/>
    </source>
</evidence>
<sequence length="153" mass="18449">MEEKSDCENCKTWEEEMYWKHFNSMHFYQILPKNFNDHLVLPEKFAAHMTTHVPDIVSLIGPSGTMWEVETQKTDNLLLVGDGWKNFVKTYELEENCLLMFKYKRNSRFEVLIFDQESFCEKESCYFVKKCRHTKSEHENHKKRSVREVQALR</sequence>
<dbReference type="CDD" id="cd10017">
    <property type="entry name" value="B3_DNA"/>
    <property type="match status" value="1"/>
</dbReference>
<comment type="subcellular location">
    <subcellularLocation>
        <location evidence="1">Nucleus</location>
    </subcellularLocation>
</comment>
<dbReference type="Gene3D" id="2.40.330.10">
    <property type="entry name" value="DNA-binding pseudobarrel domain"/>
    <property type="match status" value="1"/>
</dbReference>
<keyword evidence="3" id="KW-0238">DNA-binding</keyword>
<evidence type="ECO:0000259" key="6">
    <source>
        <dbReference type="PROSITE" id="PS50863"/>
    </source>
</evidence>
<dbReference type="RefSeq" id="XP_056697656.1">
    <property type="nucleotide sequence ID" value="XM_056841678.1"/>
</dbReference>
<evidence type="ECO:0000313" key="7">
    <source>
        <dbReference type="Proteomes" id="UP000813463"/>
    </source>
</evidence>